<evidence type="ECO:0000256" key="3">
    <source>
        <dbReference type="ARBA" id="ARBA00022475"/>
    </source>
</evidence>
<dbReference type="PANTHER" id="PTHR33452:SF4">
    <property type="entry name" value="BLL4328 PROTEIN"/>
    <property type="match status" value="1"/>
</dbReference>
<sequence>MDRVPVLAKWQPEILSLVRIATALIYFEFATAKLFGFPYVEMLASVEPFTLFWYAAIIELIGSPLLLVGLFTGPVALILSGEMAFAYFLIHGPQDFFPIRNGGIEAALFCFIFFYIAAAGPGAWSLDRLIMRRRSH</sequence>
<organism evidence="8 9">
    <name type="scientific">Kaistia dalseonensis</name>
    <dbReference type="NCBI Taxonomy" id="410840"/>
    <lineage>
        <taxon>Bacteria</taxon>
        <taxon>Pseudomonadati</taxon>
        <taxon>Pseudomonadota</taxon>
        <taxon>Alphaproteobacteria</taxon>
        <taxon>Hyphomicrobiales</taxon>
        <taxon>Kaistiaceae</taxon>
        <taxon>Kaistia</taxon>
    </lineage>
</organism>
<comment type="similarity">
    <text evidence="2">Belongs to the DoxX family.</text>
</comment>
<evidence type="ECO:0000313" key="9">
    <source>
        <dbReference type="Proteomes" id="UP001241603"/>
    </source>
</evidence>
<keyword evidence="9" id="KW-1185">Reference proteome</keyword>
<keyword evidence="4 7" id="KW-0812">Transmembrane</keyword>
<comment type="caution">
    <text evidence="8">The sequence shown here is derived from an EMBL/GenBank/DDBJ whole genome shotgun (WGS) entry which is preliminary data.</text>
</comment>
<evidence type="ECO:0000256" key="7">
    <source>
        <dbReference type="SAM" id="Phobius"/>
    </source>
</evidence>
<keyword evidence="3" id="KW-1003">Cell membrane</keyword>
<protein>
    <submittedName>
        <fullName evidence="8">Oxidoreductase</fullName>
    </submittedName>
</protein>
<dbReference type="InterPro" id="IPR051907">
    <property type="entry name" value="DoxX-like_oxidoreductase"/>
</dbReference>
<dbReference type="EMBL" id="JAUSVO010000006">
    <property type="protein sequence ID" value="MDQ0439843.1"/>
    <property type="molecule type" value="Genomic_DNA"/>
</dbReference>
<dbReference type="PANTHER" id="PTHR33452">
    <property type="entry name" value="OXIDOREDUCTASE CATD-RELATED"/>
    <property type="match status" value="1"/>
</dbReference>
<accession>A0ABU0HDC4</accession>
<dbReference type="Proteomes" id="UP001241603">
    <property type="component" value="Unassembled WGS sequence"/>
</dbReference>
<evidence type="ECO:0000313" key="8">
    <source>
        <dbReference type="EMBL" id="MDQ0439843.1"/>
    </source>
</evidence>
<evidence type="ECO:0000256" key="5">
    <source>
        <dbReference type="ARBA" id="ARBA00022989"/>
    </source>
</evidence>
<reference evidence="8 9" key="1">
    <citation type="submission" date="2023-07" db="EMBL/GenBank/DDBJ databases">
        <title>Genomic Encyclopedia of Type Strains, Phase IV (KMG-IV): sequencing the most valuable type-strain genomes for metagenomic binning, comparative biology and taxonomic classification.</title>
        <authorList>
            <person name="Goeker M."/>
        </authorList>
    </citation>
    <scope>NUCLEOTIDE SEQUENCE [LARGE SCALE GENOMIC DNA]</scope>
    <source>
        <strain evidence="8 9">B6-8</strain>
    </source>
</reference>
<dbReference type="Pfam" id="PF07681">
    <property type="entry name" value="DoxX"/>
    <property type="match status" value="1"/>
</dbReference>
<gene>
    <name evidence="8" type="ORF">QO014_004249</name>
</gene>
<name>A0ABU0HDC4_9HYPH</name>
<keyword evidence="5 7" id="KW-1133">Transmembrane helix</keyword>
<dbReference type="RefSeq" id="WP_266350726.1">
    <property type="nucleotide sequence ID" value="NZ_JAPKNG010000006.1"/>
</dbReference>
<keyword evidence="6 7" id="KW-0472">Membrane</keyword>
<proteinExistence type="inferred from homology"/>
<feature type="transmembrane region" description="Helical" evidence="7">
    <location>
        <begin position="106"/>
        <end position="126"/>
    </location>
</feature>
<evidence type="ECO:0000256" key="6">
    <source>
        <dbReference type="ARBA" id="ARBA00023136"/>
    </source>
</evidence>
<feature type="transmembrane region" description="Helical" evidence="7">
    <location>
        <begin position="52"/>
        <end position="79"/>
    </location>
</feature>
<evidence type="ECO:0000256" key="1">
    <source>
        <dbReference type="ARBA" id="ARBA00004651"/>
    </source>
</evidence>
<dbReference type="InterPro" id="IPR032808">
    <property type="entry name" value="DoxX"/>
</dbReference>
<comment type="subcellular location">
    <subcellularLocation>
        <location evidence="1">Cell membrane</location>
        <topology evidence="1">Multi-pass membrane protein</topology>
    </subcellularLocation>
</comment>
<feature type="transmembrane region" description="Helical" evidence="7">
    <location>
        <begin position="20"/>
        <end position="40"/>
    </location>
</feature>
<evidence type="ECO:0000256" key="2">
    <source>
        <dbReference type="ARBA" id="ARBA00006679"/>
    </source>
</evidence>
<evidence type="ECO:0000256" key="4">
    <source>
        <dbReference type="ARBA" id="ARBA00022692"/>
    </source>
</evidence>